<dbReference type="STRING" id="2309.CF15_07460"/>
<evidence type="ECO:0008006" key="8">
    <source>
        <dbReference type="Google" id="ProtNLM"/>
    </source>
</evidence>
<dbReference type="GO" id="GO:0012505">
    <property type="term" value="C:endomembrane system"/>
    <property type="evidence" value="ECO:0007669"/>
    <property type="project" value="UniProtKB-SubCell"/>
</dbReference>
<dbReference type="InterPro" id="IPR007383">
    <property type="entry name" value="DUF445"/>
</dbReference>
<name>A0A0V8RX57_PYROC</name>
<comment type="caution">
    <text evidence="6">The sequence shown here is derived from an EMBL/GenBank/DDBJ whole genome shotgun (WGS) entry which is preliminary data.</text>
</comment>
<protein>
    <recommendedName>
        <fullName evidence="8">DUF445 domain-containing protein</fullName>
    </recommendedName>
</protein>
<dbReference type="PANTHER" id="PTHR35791:SF1">
    <property type="entry name" value="UPF0754 MEMBRANE PROTEIN YHEB"/>
    <property type="match status" value="1"/>
</dbReference>
<dbReference type="OrthoDB" id="228250at2157"/>
<dbReference type="EMBL" id="LNTB01000001">
    <property type="protein sequence ID" value="KSW12546.1"/>
    <property type="molecule type" value="Genomic_DNA"/>
</dbReference>
<reference evidence="6 7" key="1">
    <citation type="submission" date="2015-11" db="EMBL/GenBank/DDBJ databases">
        <title>Genome sequence of Pyrodictium occultum PL-19, a marine hyperthermophilic archaeon isolated from Volcano, Italy.</title>
        <authorList>
            <person name="Utturkar S."/>
            <person name="Huber H."/>
            <person name="Leptihn S."/>
            <person name="Brown S."/>
            <person name="Stetter K.O."/>
            <person name="Podar M."/>
        </authorList>
    </citation>
    <scope>NUCLEOTIDE SEQUENCE [LARGE SCALE GENOMIC DNA]</scope>
    <source>
        <strain evidence="6 7">PL-19</strain>
    </source>
</reference>
<keyword evidence="2 5" id="KW-0812">Transmembrane</keyword>
<keyword evidence="7" id="KW-1185">Reference proteome</keyword>
<dbReference type="PANTHER" id="PTHR35791">
    <property type="entry name" value="UPF0754 MEMBRANE PROTEIN YHEB"/>
    <property type="match status" value="1"/>
</dbReference>
<evidence type="ECO:0000256" key="3">
    <source>
        <dbReference type="ARBA" id="ARBA00022989"/>
    </source>
</evidence>
<evidence type="ECO:0000256" key="5">
    <source>
        <dbReference type="SAM" id="Phobius"/>
    </source>
</evidence>
<dbReference type="AlphaFoldDB" id="A0A0V8RX57"/>
<dbReference type="Pfam" id="PF04286">
    <property type="entry name" value="DUF445"/>
    <property type="match status" value="1"/>
</dbReference>
<evidence type="ECO:0000256" key="4">
    <source>
        <dbReference type="ARBA" id="ARBA00023136"/>
    </source>
</evidence>
<feature type="transmembrane region" description="Helical" evidence="5">
    <location>
        <begin position="171"/>
        <end position="194"/>
    </location>
</feature>
<dbReference type="RefSeq" id="WP_058371228.1">
    <property type="nucleotide sequence ID" value="NZ_LNTB01000001.1"/>
</dbReference>
<accession>A0A0V8RX57</accession>
<sequence length="195" mass="20934">MAGALATLLVSTLVGALVGYVTNVVAVQLLFRPYRPVRIPLLGLRVQGLIPAKKEEFARRLGEIAEEYLKTPRLQRDLQSSMEEAARSAIENALRGMLRSNPILYAALEGYVAKIADAVSESIVSPILQSLASSAAGRVRVGELVAEQVSALDSREMEALFRRIAGRELRFIELAGLALGAVIGLAEGLVLVALQ</sequence>
<proteinExistence type="predicted"/>
<comment type="subcellular location">
    <subcellularLocation>
        <location evidence="1">Endomembrane system</location>
    </subcellularLocation>
</comment>
<gene>
    <name evidence="6" type="ORF">CF15_07460</name>
</gene>
<keyword evidence="4 5" id="KW-0472">Membrane</keyword>
<evidence type="ECO:0000256" key="2">
    <source>
        <dbReference type="ARBA" id="ARBA00022692"/>
    </source>
</evidence>
<organism evidence="6 7">
    <name type="scientific">Pyrodictium occultum</name>
    <dbReference type="NCBI Taxonomy" id="2309"/>
    <lineage>
        <taxon>Archaea</taxon>
        <taxon>Thermoproteota</taxon>
        <taxon>Thermoprotei</taxon>
        <taxon>Desulfurococcales</taxon>
        <taxon>Pyrodictiaceae</taxon>
        <taxon>Pyrodictium</taxon>
    </lineage>
</organism>
<dbReference type="Proteomes" id="UP000053352">
    <property type="component" value="Unassembled WGS sequence"/>
</dbReference>
<evidence type="ECO:0000256" key="1">
    <source>
        <dbReference type="ARBA" id="ARBA00004308"/>
    </source>
</evidence>
<evidence type="ECO:0000313" key="6">
    <source>
        <dbReference type="EMBL" id="KSW12546.1"/>
    </source>
</evidence>
<evidence type="ECO:0000313" key="7">
    <source>
        <dbReference type="Proteomes" id="UP000053352"/>
    </source>
</evidence>
<feature type="transmembrane region" description="Helical" evidence="5">
    <location>
        <begin position="6"/>
        <end position="31"/>
    </location>
</feature>
<keyword evidence="3 5" id="KW-1133">Transmembrane helix</keyword>